<evidence type="ECO:0000313" key="3">
    <source>
        <dbReference type="EMBL" id="OQO07536.1"/>
    </source>
</evidence>
<dbReference type="Proteomes" id="UP000192596">
    <property type="component" value="Unassembled WGS sequence"/>
</dbReference>
<organism evidence="3 4">
    <name type="scientific">Cryoendolithus antarcticus</name>
    <dbReference type="NCBI Taxonomy" id="1507870"/>
    <lineage>
        <taxon>Eukaryota</taxon>
        <taxon>Fungi</taxon>
        <taxon>Dikarya</taxon>
        <taxon>Ascomycota</taxon>
        <taxon>Pezizomycotina</taxon>
        <taxon>Dothideomycetes</taxon>
        <taxon>Dothideomycetidae</taxon>
        <taxon>Cladosporiales</taxon>
        <taxon>Cladosporiaceae</taxon>
        <taxon>Cryoendolithus</taxon>
    </lineage>
</organism>
<dbReference type="Pfam" id="PF13622">
    <property type="entry name" value="4HBT_3"/>
    <property type="match status" value="1"/>
</dbReference>
<dbReference type="PANTHER" id="PTHR38110">
    <property type="entry name" value="CHROMOSOME 23, WHOLE GENOME SHOTGUN SEQUENCE"/>
    <property type="match status" value="1"/>
</dbReference>
<reference evidence="4" key="1">
    <citation type="submission" date="2017-03" db="EMBL/GenBank/DDBJ databases">
        <title>Genomes of endolithic fungi from Antarctica.</title>
        <authorList>
            <person name="Coleine C."/>
            <person name="Masonjones S."/>
            <person name="Stajich J.E."/>
        </authorList>
    </citation>
    <scope>NUCLEOTIDE SEQUENCE [LARGE SCALE GENOMIC DNA]</scope>
    <source>
        <strain evidence="4">CCFEE 5527</strain>
    </source>
</reference>
<dbReference type="InterPro" id="IPR042171">
    <property type="entry name" value="Acyl-CoA_hotdog"/>
</dbReference>
<proteinExistence type="predicted"/>
<dbReference type="InterPro" id="IPR052389">
    <property type="entry name" value="Sec_Metab_Biosynth-Assoc"/>
</dbReference>
<evidence type="ECO:0000259" key="2">
    <source>
        <dbReference type="Pfam" id="PF20789"/>
    </source>
</evidence>
<dbReference type="SUPFAM" id="SSF54637">
    <property type="entry name" value="Thioesterase/thiol ester dehydrase-isomerase"/>
    <property type="match status" value="2"/>
</dbReference>
<dbReference type="Pfam" id="PF20789">
    <property type="entry name" value="4HBT_3C"/>
    <property type="match status" value="1"/>
</dbReference>
<accession>A0A1V8T7Z0</accession>
<dbReference type="InterPro" id="IPR049449">
    <property type="entry name" value="TesB_ACOT8-like_N"/>
</dbReference>
<dbReference type="EMBL" id="NAJO01000014">
    <property type="protein sequence ID" value="OQO07536.1"/>
    <property type="molecule type" value="Genomic_DNA"/>
</dbReference>
<name>A0A1V8T7Z0_9PEZI</name>
<evidence type="ECO:0000313" key="4">
    <source>
        <dbReference type="Proteomes" id="UP000192596"/>
    </source>
</evidence>
<evidence type="ECO:0000259" key="1">
    <source>
        <dbReference type="Pfam" id="PF13622"/>
    </source>
</evidence>
<dbReference type="OrthoDB" id="2532955at2759"/>
<sequence length="324" mass="36431">MDPSTSFHAATTPTQTSPNIYTADFNPSWTIGIVPHGGYVTAVFLRVVRLHFDTTLKKQNQPHTLTLHLDFLRRTQIGLADFVVKDVKLGRQTSVVHVTLSQDGREEVVGYVTNSNLSTETGVTFATKWALSPPAPAADVSKFDRDADPIWGERHSWPFSDFRKATRGIRSMFPRGGQVAQNIVDEWLCLRNGENWTQELLGSIVDTFPQVLEHYVLGYDPYSVELEKRLKPGELEKQMSDSGAKMWYPTVLLNLEVKKALPVEGVKWLFVRLQAKQIKNGRFDLEIIVMDAEGDLVALSHHVCFAVDSARNLAVRRKDGEAKL</sequence>
<dbReference type="InParanoid" id="A0A1V8T7Z0"/>
<dbReference type="AlphaFoldDB" id="A0A1V8T7Z0"/>
<evidence type="ECO:0008006" key="5">
    <source>
        <dbReference type="Google" id="ProtNLM"/>
    </source>
</evidence>
<protein>
    <recommendedName>
        <fullName evidence="5">Thioesterase domain-containing protein</fullName>
    </recommendedName>
</protein>
<dbReference type="InterPro" id="IPR049450">
    <property type="entry name" value="ACOT8-like_C"/>
</dbReference>
<comment type="caution">
    <text evidence="3">The sequence shown here is derived from an EMBL/GenBank/DDBJ whole genome shotgun (WGS) entry which is preliminary data.</text>
</comment>
<feature type="domain" description="Acyl-CoA thioesterase-like N-terminal HotDog" evidence="1">
    <location>
        <begin position="27"/>
        <end position="114"/>
    </location>
</feature>
<feature type="domain" description="Acyl-CoA thioesterase-like C-terminal" evidence="2">
    <location>
        <begin position="158"/>
        <end position="305"/>
    </location>
</feature>
<dbReference type="STRING" id="1507870.A0A1V8T7Z0"/>
<gene>
    <name evidence="3" type="ORF">B0A48_07233</name>
</gene>
<dbReference type="PANTHER" id="PTHR38110:SF1">
    <property type="entry name" value="THIOESTERASE DOMAIN-CONTAINING PROTEIN"/>
    <property type="match status" value="1"/>
</dbReference>
<keyword evidence="4" id="KW-1185">Reference proteome</keyword>
<dbReference type="InterPro" id="IPR029069">
    <property type="entry name" value="HotDog_dom_sf"/>
</dbReference>
<dbReference type="Gene3D" id="2.40.160.210">
    <property type="entry name" value="Acyl-CoA thioesterase, double hotdog domain"/>
    <property type="match status" value="2"/>
</dbReference>